<dbReference type="PANTHER" id="PTHR30006:SF2">
    <property type="entry name" value="ABC TRANSPORTER SUBSTRATE-BINDING PROTEIN"/>
    <property type="match status" value="1"/>
</dbReference>
<accession>A0ABW2BYR9</accession>
<name>A0ABW2BYR9_9PSEU</name>
<dbReference type="Pfam" id="PF13343">
    <property type="entry name" value="SBP_bac_6"/>
    <property type="match status" value="1"/>
</dbReference>
<evidence type="ECO:0000256" key="1">
    <source>
        <dbReference type="ARBA" id="ARBA00022729"/>
    </source>
</evidence>
<dbReference type="PROSITE" id="PS51257">
    <property type="entry name" value="PROKAR_LIPOPROTEIN"/>
    <property type="match status" value="1"/>
</dbReference>
<feature type="chain" id="PRO_5046911497" evidence="2">
    <location>
        <begin position="28"/>
        <end position="357"/>
    </location>
</feature>
<organism evidence="3 4">
    <name type="scientific">Haloechinothrix salitolerans</name>
    <dbReference type="NCBI Taxonomy" id="926830"/>
    <lineage>
        <taxon>Bacteria</taxon>
        <taxon>Bacillati</taxon>
        <taxon>Actinomycetota</taxon>
        <taxon>Actinomycetes</taxon>
        <taxon>Pseudonocardiales</taxon>
        <taxon>Pseudonocardiaceae</taxon>
        <taxon>Haloechinothrix</taxon>
    </lineage>
</organism>
<keyword evidence="1 2" id="KW-0732">Signal</keyword>
<sequence length="357" mass="38993">MSEKLRRVPSRLVAGAVTAMLVTALVAACGEPAETPPDPAAPAVTVLAYEGWNVPPELRDAFQRQTGFGLEVEHVGADAAGLTEHLTATEGEPTGDVAVGLPGRYAKRALGADVFAPYTSPEANQGQHRFTIDDQQRLSAIDLADVCVNVDKSWFTSRDRTQPKTLADLARPDYAGLMALPDPSRTEVGFAFLQATIARYGETGWRSYWQRLRGNGAHIVGSFDVAYDDRFSGSSTSGSLPLVVAPASSPAEELKDDGTSPVAVLPDTCFRTVRYAGVLADAEYPERAHRAIDFLLSQQFQTAIAPTYGTYPTRERVSLPDDWRGVAPMRTEPMTLPAADVTTNERRWLREWRQVWR</sequence>
<keyword evidence="4" id="KW-1185">Reference proteome</keyword>
<evidence type="ECO:0000256" key="2">
    <source>
        <dbReference type="SAM" id="SignalP"/>
    </source>
</evidence>
<dbReference type="Gene3D" id="3.40.190.10">
    <property type="entry name" value="Periplasmic binding protein-like II"/>
    <property type="match status" value="2"/>
</dbReference>
<reference evidence="4" key="1">
    <citation type="journal article" date="2019" name="Int. J. Syst. Evol. Microbiol.">
        <title>The Global Catalogue of Microorganisms (GCM) 10K type strain sequencing project: providing services to taxonomists for standard genome sequencing and annotation.</title>
        <authorList>
            <consortium name="The Broad Institute Genomics Platform"/>
            <consortium name="The Broad Institute Genome Sequencing Center for Infectious Disease"/>
            <person name="Wu L."/>
            <person name="Ma J."/>
        </authorList>
    </citation>
    <scope>NUCLEOTIDE SEQUENCE [LARGE SCALE GENOMIC DNA]</scope>
    <source>
        <strain evidence="4">KCTC 32255</strain>
    </source>
</reference>
<gene>
    <name evidence="3" type="ORF">ACFQGD_09940</name>
</gene>
<dbReference type="PANTHER" id="PTHR30006">
    <property type="entry name" value="THIAMINE-BINDING PERIPLASMIC PROTEIN-RELATED"/>
    <property type="match status" value="1"/>
</dbReference>
<dbReference type="Proteomes" id="UP001596337">
    <property type="component" value="Unassembled WGS sequence"/>
</dbReference>
<feature type="signal peptide" evidence="2">
    <location>
        <begin position="1"/>
        <end position="27"/>
    </location>
</feature>
<evidence type="ECO:0000313" key="3">
    <source>
        <dbReference type="EMBL" id="MFC6867470.1"/>
    </source>
</evidence>
<protein>
    <submittedName>
        <fullName evidence="3">Thiamine ABC transporter substrate-binding protein</fullName>
    </submittedName>
</protein>
<dbReference type="RefSeq" id="WP_345405417.1">
    <property type="nucleotide sequence ID" value="NZ_BAABLA010000120.1"/>
</dbReference>
<proteinExistence type="predicted"/>
<dbReference type="NCBIfam" id="TIGR01254">
    <property type="entry name" value="sfuA"/>
    <property type="match status" value="1"/>
</dbReference>
<dbReference type="InterPro" id="IPR005948">
    <property type="entry name" value="ThiB-like"/>
</dbReference>
<evidence type="ECO:0000313" key="4">
    <source>
        <dbReference type="Proteomes" id="UP001596337"/>
    </source>
</evidence>
<dbReference type="EMBL" id="JBHSXX010000001">
    <property type="protein sequence ID" value="MFC6867470.1"/>
    <property type="molecule type" value="Genomic_DNA"/>
</dbReference>
<comment type="caution">
    <text evidence="3">The sequence shown here is derived from an EMBL/GenBank/DDBJ whole genome shotgun (WGS) entry which is preliminary data.</text>
</comment>
<dbReference type="SUPFAM" id="SSF53850">
    <property type="entry name" value="Periplasmic binding protein-like II"/>
    <property type="match status" value="1"/>
</dbReference>